<organism evidence="3 4">
    <name type="scientific">Brevundimonas naejangsanensis</name>
    <dbReference type="NCBI Taxonomy" id="588932"/>
    <lineage>
        <taxon>Bacteria</taxon>
        <taxon>Pseudomonadati</taxon>
        <taxon>Pseudomonadota</taxon>
        <taxon>Alphaproteobacteria</taxon>
        <taxon>Caulobacterales</taxon>
        <taxon>Caulobacteraceae</taxon>
        <taxon>Brevundimonas</taxon>
    </lineage>
</organism>
<protein>
    <submittedName>
        <fullName evidence="3">Uncharacterized protein</fullName>
    </submittedName>
</protein>
<evidence type="ECO:0000313" key="3">
    <source>
        <dbReference type="EMBL" id="ANF54040.1"/>
    </source>
</evidence>
<dbReference type="Pfam" id="PF20296">
    <property type="entry name" value="MTaX1"/>
    <property type="match status" value="1"/>
</dbReference>
<gene>
    <name evidence="3" type="ORF">DA69_04355</name>
</gene>
<feature type="domain" description="Methylase-associated X1" evidence="2">
    <location>
        <begin position="46"/>
        <end position="152"/>
    </location>
</feature>
<dbReference type="OrthoDB" id="9811869at2"/>
<name>A0A172Y4A5_9CAUL</name>
<proteinExistence type="predicted"/>
<evidence type="ECO:0000259" key="2">
    <source>
        <dbReference type="Pfam" id="PF20296"/>
    </source>
</evidence>
<dbReference type="AlphaFoldDB" id="A0A172Y4A5"/>
<dbReference type="InterPro" id="IPR003615">
    <property type="entry name" value="HNH_nuc"/>
</dbReference>
<reference evidence="3 4" key="1">
    <citation type="journal article" date="2014" name="Genome Announc.">
        <title>Genome Sequence of a Promising Hydrogen-Producing Facultative Anaerobic Bacterium, Brevundimonas naejangsanensis Strain B1.</title>
        <authorList>
            <person name="Su H."/>
            <person name="Zhang T."/>
            <person name="Bao M."/>
            <person name="Jiang Y."/>
            <person name="Wang Y."/>
            <person name="Tan T."/>
        </authorList>
    </citation>
    <scope>NUCLEOTIDE SEQUENCE [LARGE SCALE GENOMIC DNA]</scope>
    <source>
        <strain evidence="3 4">B1</strain>
    </source>
</reference>
<dbReference type="EMBL" id="CP015614">
    <property type="protein sequence ID" value="ANF54040.1"/>
    <property type="molecule type" value="Genomic_DNA"/>
</dbReference>
<accession>A0A172Y4A5</accession>
<evidence type="ECO:0000313" key="4">
    <source>
        <dbReference type="Proteomes" id="UP000077603"/>
    </source>
</evidence>
<dbReference type="STRING" id="588932.DA69_04355"/>
<dbReference type="RefSeq" id="WP_025977286.1">
    <property type="nucleotide sequence ID" value="NZ_CP015614.1"/>
</dbReference>
<sequence>MPAVHPTILFAKFEQSLSAGGWQSLRTSSEHQPRDYRIWRGGERLDLKVYLLTLTPGGTGRPKDEWRIQPTAAKIFAQGADYLTVILGYDEDRDVFAGFDVKAHAGPLGTSPSIQIKAKALDAAVATGLALHVKSSAELVFAIKPGFLGLYIEYLRALHDAKVDPAELTLLVDMTSDPTTVSQTDIDGAVTTPERKRVLRTILRYLRDRRFRAKVLTAYAHQCAACGIQLELLDAAHVLPVGQPGSTDETPNGVAFCALHHRAYDAGLIAFNTSYELRISKPRMAQLKTDGRDGGGTAFAATLKAALLLPSKPSDHPDAALINKANAHRGFVFS</sequence>
<keyword evidence="4" id="KW-1185">Reference proteome</keyword>
<feature type="domain" description="HNH nuclease" evidence="1">
    <location>
        <begin position="223"/>
        <end position="272"/>
    </location>
</feature>
<dbReference type="InterPro" id="IPR046894">
    <property type="entry name" value="MTaX1"/>
</dbReference>
<evidence type="ECO:0000259" key="1">
    <source>
        <dbReference type="Pfam" id="PF13391"/>
    </source>
</evidence>
<dbReference type="Proteomes" id="UP000077603">
    <property type="component" value="Chromosome"/>
</dbReference>
<dbReference type="Pfam" id="PF13391">
    <property type="entry name" value="HNH_2"/>
    <property type="match status" value="1"/>
</dbReference>
<dbReference type="REBASE" id="153515">
    <property type="entry name" value="BnaB1ORF435P"/>
</dbReference>
<dbReference type="KEGG" id="bne:DA69_04355"/>